<gene>
    <name evidence="1" type="ORF">E6C48_12525</name>
</gene>
<evidence type="ECO:0000313" key="2">
    <source>
        <dbReference type="Proteomes" id="UP000306441"/>
    </source>
</evidence>
<name>A0ABY2Q6G8_9HYPH</name>
<dbReference type="Proteomes" id="UP000306441">
    <property type="component" value="Unassembled WGS sequence"/>
</dbReference>
<evidence type="ECO:0000313" key="1">
    <source>
        <dbReference type="EMBL" id="THF57135.1"/>
    </source>
</evidence>
<reference evidence="1 2" key="1">
    <citation type="submission" date="2019-04" db="EMBL/GenBank/DDBJ databases">
        <title>Mesorhizobium composti sp. nov., isolated from compost.</title>
        <authorList>
            <person name="Lin S.-Y."/>
            <person name="Hameed A."/>
            <person name="Hsieh Y.-T."/>
            <person name="Young C.-C."/>
        </authorList>
    </citation>
    <scope>NUCLEOTIDE SEQUENCE [LARGE SCALE GENOMIC DNA]</scope>
    <source>
        <strain evidence="1 2">CC-YTH430</strain>
    </source>
</reference>
<organism evidence="1 2">
    <name type="scientific">Ollibium composti</name>
    <dbReference type="NCBI Taxonomy" id="2675109"/>
    <lineage>
        <taxon>Bacteria</taxon>
        <taxon>Pseudomonadati</taxon>
        <taxon>Pseudomonadota</taxon>
        <taxon>Alphaproteobacteria</taxon>
        <taxon>Hyphomicrobiales</taxon>
        <taxon>Phyllobacteriaceae</taxon>
        <taxon>Ollibium</taxon>
    </lineage>
</organism>
<sequence>MDEIRAHFLAQAKACDGLGSPFTARLCRILAQHLDASTRTGRTVLGWPGDVHADAVSLRLCGGLHQLVLTRADAELAAVYPPHDAGDDEIATAVAGAIRRFDDRLAAGFASAPQTNEIARSAMLLPGLLTIARESGLPLDLCEIGASAGLNLLFDRFHYRYADAEWGDPDSPVRLAPEVRGIVPPLAGTLTVRSRAGCDIAPIDSGDPAARLRLRSYVWADQAARLARLDAALAIAAQFPPQLVKADAADFVAQALAGRTAGGSFVLGHSIMWQYLPDAARAAITAHMEEAGAAATPAAPIFWLRMEPLSTNDPFATLSLRQWPGTSGQGGATRRLARCDYHGRWIEWIDQP</sequence>
<dbReference type="Pfam" id="PF10094">
    <property type="entry name" value="DUF2332"/>
    <property type="match status" value="1"/>
</dbReference>
<keyword evidence="2" id="KW-1185">Reference proteome</keyword>
<proteinExistence type="predicted"/>
<dbReference type="EMBL" id="SSNY01000006">
    <property type="protein sequence ID" value="THF57135.1"/>
    <property type="molecule type" value="Genomic_DNA"/>
</dbReference>
<dbReference type="PIRSF" id="PIRSF012608">
    <property type="entry name" value="UCP012608"/>
    <property type="match status" value="1"/>
</dbReference>
<dbReference type="InterPro" id="IPR011200">
    <property type="entry name" value="UCP012608"/>
</dbReference>
<accession>A0ABY2Q6G8</accession>
<dbReference type="RefSeq" id="WP_136357658.1">
    <property type="nucleotide sequence ID" value="NZ_SSNY01000006.1"/>
</dbReference>
<comment type="caution">
    <text evidence="1">The sequence shown here is derived from an EMBL/GenBank/DDBJ whole genome shotgun (WGS) entry which is preliminary data.</text>
</comment>
<protein>
    <submittedName>
        <fullName evidence="1">DUF2332 family protein</fullName>
    </submittedName>
</protein>